<evidence type="ECO:0000313" key="2">
    <source>
        <dbReference type="EMBL" id="GAA4719395.1"/>
    </source>
</evidence>
<dbReference type="InterPro" id="IPR007569">
    <property type="entry name" value="DUF559"/>
</dbReference>
<protein>
    <recommendedName>
        <fullName evidence="1">DUF559 domain-containing protein</fullName>
    </recommendedName>
</protein>
<proteinExistence type="predicted"/>
<dbReference type="Proteomes" id="UP001499974">
    <property type="component" value="Unassembled WGS sequence"/>
</dbReference>
<feature type="domain" description="DUF559" evidence="1">
    <location>
        <begin position="187"/>
        <end position="236"/>
    </location>
</feature>
<dbReference type="SUPFAM" id="SSF52980">
    <property type="entry name" value="Restriction endonuclease-like"/>
    <property type="match status" value="1"/>
</dbReference>
<dbReference type="InterPro" id="IPR011335">
    <property type="entry name" value="Restrct_endonuc-II-like"/>
</dbReference>
<keyword evidence="3" id="KW-1185">Reference proteome</keyword>
<gene>
    <name evidence="2" type="ORF">GCM10023349_44260</name>
</gene>
<evidence type="ECO:0000259" key="1">
    <source>
        <dbReference type="Pfam" id="PF04480"/>
    </source>
</evidence>
<name>A0ABP8Y2L2_9ACTN</name>
<dbReference type="Gene3D" id="3.40.960.10">
    <property type="entry name" value="VSR Endonuclease"/>
    <property type="match status" value="1"/>
</dbReference>
<sequence length="265" mass="30191">MRGVFASTLREDSIELRVAAIAKVVPAHHVVSDRTAAWLHGVDAHTYGEHDDVPPIEWCALRGHEPTTLPGTDGRTRDLQASDVMLLHGVRATTPLRTALDLGCCLRRREAFATLCALAREHHFTRSDLIRALPRYRRRRGVIQLRGLVPLVDARFESQREAWCFLAIADAGIAVPEPQVWVEIDGVRTYRLDLAYRRRRVCVEYDGLEAHAGQESYDEERRDWLRRHGWTVIVLREGAFSGDALDAWLGELRAALDPTYSNRRW</sequence>
<comment type="caution">
    <text evidence="2">The sequence shown here is derived from an EMBL/GenBank/DDBJ whole genome shotgun (WGS) entry which is preliminary data.</text>
</comment>
<dbReference type="Pfam" id="PF04480">
    <property type="entry name" value="DUF559"/>
    <property type="match status" value="1"/>
</dbReference>
<reference evidence="3" key="1">
    <citation type="journal article" date="2019" name="Int. J. Syst. Evol. Microbiol.">
        <title>The Global Catalogue of Microorganisms (GCM) 10K type strain sequencing project: providing services to taxonomists for standard genome sequencing and annotation.</title>
        <authorList>
            <consortium name="The Broad Institute Genomics Platform"/>
            <consortium name="The Broad Institute Genome Sequencing Center for Infectious Disease"/>
            <person name="Wu L."/>
            <person name="Ma J."/>
        </authorList>
    </citation>
    <scope>NUCLEOTIDE SEQUENCE [LARGE SCALE GENOMIC DNA]</scope>
    <source>
        <strain evidence="3">JCM 18531</strain>
    </source>
</reference>
<accession>A0ABP8Y2L2</accession>
<dbReference type="EMBL" id="BAABKM010000005">
    <property type="protein sequence ID" value="GAA4719395.1"/>
    <property type="molecule type" value="Genomic_DNA"/>
</dbReference>
<organism evidence="2 3">
    <name type="scientific">Nocardioides conyzicola</name>
    <dbReference type="NCBI Taxonomy" id="1651781"/>
    <lineage>
        <taxon>Bacteria</taxon>
        <taxon>Bacillati</taxon>
        <taxon>Actinomycetota</taxon>
        <taxon>Actinomycetes</taxon>
        <taxon>Propionibacteriales</taxon>
        <taxon>Nocardioidaceae</taxon>
        <taxon>Nocardioides</taxon>
    </lineage>
</organism>
<evidence type="ECO:0000313" key="3">
    <source>
        <dbReference type="Proteomes" id="UP001499974"/>
    </source>
</evidence>